<dbReference type="PANTHER" id="PTHR24060">
    <property type="entry name" value="METABOTROPIC GLUTAMATE RECEPTOR"/>
    <property type="match status" value="1"/>
</dbReference>
<dbReference type="InterPro" id="IPR001828">
    <property type="entry name" value="ANF_lig-bd_rcpt"/>
</dbReference>
<evidence type="ECO:0000256" key="6">
    <source>
        <dbReference type="ARBA" id="ARBA00023180"/>
    </source>
</evidence>
<dbReference type="Gene3D" id="3.40.50.2300">
    <property type="match status" value="1"/>
</dbReference>
<evidence type="ECO:0000256" key="1">
    <source>
        <dbReference type="ARBA" id="ARBA00004141"/>
    </source>
</evidence>
<protein>
    <submittedName>
        <fullName evidence="9">Receptor ligand binding region domain-containing protein</fullName>
    </submittedName>
</protein>
<dbReference type="InterPro" id="IPR050726">
    <property type="entry name" value="mGluR"/>
</dbReference>
<dbReference type="PRINTS" id="PR00248">
    <property type="entry name" value="GPCRMGR"/>
</dbReference>
<evidence type="ECO:0000259" key="7">
    <source>
        <dbReference type="Pfam" id="PF01094"/>
    </source>
</evidence>
<dbReference type="InterPro" id="IPR000337">
    <property type="entry name" value="GPCR_3"/>
</dbReference>
<evidence type="ECO:0000313" key="8">
    <source>
        <dbReference type="Proteomes" id="UP000887565"/>
    </source>
</evidence>
<dbReference type="Proteomes" id="UP000887565">
    <property type="component" value="Unplaced"/>
</dbReference>
<reference evidence="9" key="1">
    <citation type="submission" date="2022-11" db="UniProtKB">
        <authorList>
            <consortium name="WormBaseParasite"/>
        </authorList>
    </citation>
    <scope>IDENTIFICATION</scope>
</reference>
<dbReference type="InterPro" id="IPR028082">
    <property type="entry name" value="Peripla_BP_I"/>
</dbReference>
<keyword evidence="5" id="KW-0675">Receptor</keyword>
<keyword evidence="4" id="KW-0472">Membrane</keyword>
<sequence length="354" mass="38961">MHGMKRFGISHFGTGHFSADHYGASGFGGRHSIVCRYDAILIRLVDNVIVYGVMIRSRIDSQLTMSLDGLTNAERVVVVHPAAHHVVCSAYVTILQPQFPDHPRRSVGAVGIAFALHSEGREFKSLTKRRHQRCSAKMFQVPCKKLVPGAVMESYFSLYLLWTFFWSAIRADSEPDARPLLKSHLPVPLLLPIASSGLTSKLQDTEHDNTADVSIPGDIVLGGLFPIHEDGSPEGRHCGAIKPDKGIQRMEAMLFALDQINRENTLLPGLKLGAHILDTCNQDTHGLEQTLKFIKFSLSQENLQYYSCPNNTAPFNKAPKPVPAVIGAASSQVSAMVANVLRLFRTILDQIFGV</sequence>
<evidence type="ECO:0000256" key="4">
    <source>
        <dbReference type="ARBA" id="ARBA00023136"/>
    </source>
</evidence>
<accession>A0A915IIG2</accession>
<dbReference type="Pfam" id="PF01094">
    <property type="entry name" value="ANF_receptor"/>
    <property type="match status" value="1"/>
</dbReference>
<keyword evidence="2" id="KW-0812">Transmembrane</keyword>
<organism evidence="8 9">
    <name type="scientific">Romanomermis culicivorax</name>
    <name type="common">Nematode worm</name>
    <dbReference type="NCBI Taxonomy" id="13658"/>
    <lineage>
        <taxon>Eukaryota</taxon>
        <taxon>Metazoa</taxon>
        <taxon>Ecdysozoa</taxon>
        <taxon>Nematoda</taxon>
        <taxon>Enoplea</taxon>
        <taxon>Dorylaimia</taxon>
        <taxon>Mermithida</taxon>
        <taxon>Mermithoidea</taxon>
        <taxon>Mermithidae</taxon>
        <taxon>Romanomermis</taxon>
    </lineage>
</organism>
<dbReference type="SUPFAM" id="SSF53822">
    <property type="entry name" value="Periplasmic binding protein-like I"/>
    <property type="match status" value="1"/>
</dbReference>
<keyword evidence="3" id="KW-1133">Transmembrane helix</keyword>
<proteinExistence type="predicted"/>
<evidence type="ECO:0000256" key="2">
    <source>
        <dbReference type="ARBA" id="ARBA00022692"/>
    </source>
</evidence>
<evidence type="ECO:0000313" key="9">
    <source>
        <dbReference type="WBParaSite" id="nRc.2.0.1.t13856-RA"/>
    </source>
</evidence>
<evidence type="ECO:0000256" key="5">
    <source>
        <dbReference type="ARBA" id="ARBA00023170"/>
    </source>
</evidence>
<keyword evidence="8" id="KW-1185">Reference proteome</keyword>
<evidence type="ECO:0000256" key="3">
    <source>
        <dbReference type="ARBA" id="ARBA00022989"/>
    </source>
</evidence>
<name>A0A915IIG2_ROMCU</name>
<dbReference type="AlphaFoldDB" id="A0A915IIG2"/>
<comment type="subcellular location">
    <subcellularLocation>
        <location evidence="1">Membrane</location>
        <topology evidence="1">Multi-pass membrane protein</topology>
    </subcellularLocation>
</comment>
<dbReference type="GO" id="GO:0016020">
    <property type="term" value="C:membrane"/>
    <property type="evidence" value="ECO:0007669"/>
    <property type="project" value="UniProtKB-SubCell"/>
</dbReference>
<dbReference type="WBParaSite" id="nRc.2.0.1.t13856-RA">
    <property type="protein sequence ID" value="nRc.2.0.1.t13856-RA"/>
    <property type="gene ID" value="nRc.2.0.1.g13856"/>
</dbReference>
<feature type="domain" description="Receptor ligand binding region" evidence="7">
    <location>
        <begin position="248"/>
        <end position="346"/>
    </location>
</feature>
<dbReference type="GO" id="GO:0004930">
    <property type="term" value="F:G protein-coupled receptor activity"/>
    <property type="evidence" value="ECO:0007669"/>
    <property type="project" value="InterPro"/>
</dbReference>
<keyword evidence="6" id="KW-0325">Glycoprotein</keyword>